<comment type="caution">
    <text evidence="1">The sequence shown here is derived from an EMBL/GenBank/DDBJ whole genome shotgun (WGS) entry which is preliminary data.</text>
</comment>
<dbReference type="EMBL" id="BJZV01000023">
    <property type="protein sequence ID" value="GEP11785.1"/>
    <property type="molecule type" value="Genomic_DNA"/>
</dbReference>
<reference evidence="1 2" key="1">
    <citation type="submission" date="2019-07" db="EMBL/GenBank/DDBJ databases">
        <title>Whole genome shotgun sequence of Methylobacterium gnaphalii NBRC 107716.</title>
        <authorList>
            <person name="Hosoyama A."/>
            <person name="Uohara A."/>
            <person name="Ohji S."/>
            <person name="Ichikawa N."/>
        </authorList>
    </citation>
    <scope>NUCLEOTIDE SEQUENCE [LARGE SCALE GENOMIC DNA]</scope>
    <source>
        <strain evidence="1 2">NBRC 107716</strain>
    </source>
</reference>
<organism evidence="1 2">
    <name type="scientific">Methylobacterium gnaphalii</name>
    <dbReference type="NCBI Taxonomy" id="1010610"/>
    <lineage>
        <taxon>Bacteria</taxon>
        <taxon>Pseudomonadati</taxon>
        <taxon>Pseudomonadota</taxon>
        <taxon>Alphaproteobacteria</taxon>
        <taxon>Hyphomicrobiales</taxon>
        <taxon>Methylobacteriaceae</taxon>
        <taxon>Methylobacterium</taxon>
    </lineage>
</organism>
<gene>
    <name evidence="1" type="ORF">MGN01_36300</name>
</gene>
<evidence type="ECO:0000313" key="2">
    <source>
        <dbReference type="Proteomes" id="UP000321750"/>
    </source>
</evidence>
<dbReference type="RefSeq" id="WP_147048197.1">
    <property type="nucleotide sequence ID" value="NZ_BJZV01000023.1"/>
</dbReference>
<keyword evidence="2" id="KW-1185">Reference proteome</keyword>
<dbReference type="AlphaFoldDB" id="A0A512JPA1"/>
<proteinExistence type="predicted"/>
<sequence>MRRKPAHLTAAGRARIVSQIVARGRAPAELALELGLSTQRVREICQRELFRLGREIGRAFPEISHPLGLSGANGIASARRAYPMLPAAARALIVPGSDL</sequence>
<accession>A0A512JPA1</accession>
<protein>
    <submittedName>
        <fullName evidence="1">Uncharacterized protein</fullName>
    </submittedName>
</protein>
<name>A0A512JPA1_9HYPH</name>
<dbReference type="Proteomes" id="UP000321750">
    <property type="component" value="Unassembled WGS sequence"/>
</dbReference>
<evidence type="ECO:0000313" key="1">
    <source>
        <dbReference type="EMBL" id="GEP11785.1"/>
    </source>
</evidence>